<gene>
    <name evidence="1" type="ORF">DFQ50_11198</name>
</gene>
<evidence type="ECO:0000313" key="2">
    <source>
        <dbReference type="Proteomes" id="UP000253201"/>
    </source>
</evidence>
<reference evidence="1 2" key="1">
    <citation type="submission" date="2018-06" db="EMBL/GenBank/DDBJ databases">
        <title>Genomic Encyclopedia of Type Strains, Phase IV (KMG-IV): sequencing the most valuable type-strain genomes for metagenomic binning, comparative biology and taxonomic classification.</title>
        <authorList>
            <person name="Goeker M."/>
        </authorList>
    </citation>
    <scope>NUCLEOTIDE SEQUENCE [LARGE SCALE GENOMIC DNA]</scope>
    <source>
        <strain evidence="1 2">DSM 27453</strain>
    </source>
</reference>
<proteinExistence type="predicted"/>
<name>A0ABX9FPY4_9ENTR</name>
<dbReference type="EMBL" id="QNRL01000011">
    <property type="protein sequence ID" value="RBP07234.1"/>
    <property type="molecule type" value="Genomic_DNA"/>
</dbReference>
<evidence type="ECO:0000313" key="1">
    <source>
        <dbReference type="EMBL" id="RBP07234.1"/>
    </source>
</evidence>
<accession>A0ABX9FPY4</accession>
<organism evidence="1 2">
    <name type="scientific">Pseudocitrobacter faecalis</name>
    <dbReference type="NCBI Taxonomy" id="1398493"/>
    <lineage>
        <taxon>Bacteria</taxon>
        <taxon>Pseudomonadati</taxon>
        <taxon>Pseudomonadota</taxon>
        <taxon>Gammaproteobacteria</taxon>
        <taxon>Enterobacterales</taxon>
        <taxon>Enterobacteriaceae</taxon>
        <taxon>Pseudocitrobacter</taxon>
    </lineage>
</organism>
<protein>
    <submittedName>
        <fullName evidence="1">Uncharacterized protein</fullName>
    </submittedName>
</protein>
<comment type="caution">
    <text evidence="1">The sequence shown here is derived from an EMBL/GenBank/DDBJ whole genome shotgun (WGS) entry which is preliminary data.</text>
</comment>
<keyword evidence="2" id="KW-1185">Reference proteome</keyword>
<dbReference type="Proteomes" id="UP000253201">
    <property type="component" value="Unassembled WGS sequence"/>
</dbReference>
<sequence>MELLIFLLILNKSRPVELKSIISANTAKLI</sequence>